<dbReference type="PANTHER" id="PTHR48098">
    <property type="entry name" value="ENTEROCHELIN ESTERASE-RELATED"/>
    <property type="match status" value="1"/>
</dbReference>
<evidence type="ECO:0000313" key="4">
    <source>
        <dbReference type="Proteomes" id="UP001152755"/>
    </source>
</evidence>
<evidence type="ECO:0000256" key="1">
    <source>
        <dbReference type="SAM" id="MobiDB-lite"/>
    </source>
</evidence>
<dbReference type="InterPro" id="IPR050583">
    <property type="entry name" value="Mycobacterial_A85_antigen"/>
</dbReference>
<organism evidence="3 4">
    <name type="scientific">Speluncibacter jeojiensis</name>
    <dbReference type="NCBI Taxonomy" id="2710754"/>
    <lineage>
        <taxon>Bacteria</taxon>
        <taxon>Bacillati</taxon>
        <taxon>Actinomycetota</taxon>
        <taxon>Actinomycetes</taxon>
        <taxon>Mycobacteriales</taxon>
        <taxon>Speluncibacteraceae</taxon>
        <taxon>Speluncibacter</taxon>
    </lineage>
</organism>
<gene>
    <name evidence="3" type="ORF">NVS88_04220</name>
</gene>
<dbReference type="PANTHER" id="PTHR48098:SF1">
    <property type="entry name" value="DIACYLGLYCEROL ACYLTRANSFERASE_MYCOLYLTRANSFERASE AG85A"/>
    <property type="match status" value="1"/>
</dbReference>
<reference evidence="3" key="1">
    <citation type="submission" date="2022-08" db="EMBL/GenBank/DDBJ databases">
        <title>Genome analysis of Corynebacteriales strain.</title>
        <authorList>
            <person name="Lee S.D."/>
        </authorList>
    </citation>
    <scope>NUCLEOTIDE SEQUENCE</scope>
    <source>
        <strain evidence="3">D3-21</strain>
    </source>
</reference>
<dbReference type="SUPFAM" id="SSF53474">
    <property type="entry name" value="alpha/beta-Hydrolases"/>
    <property type="match status" value="1"/>
</dbReference>
<feature type="chain" id="PRO_5040817335" evidence="2">
    <location>
        <begin position="34"/>
        <end position="374"/>
    </location>
</feature>
<sequence length="374" mass="38172">MAQKAVAAGLVFAGHAALCVAAAFALGPVPATATPLAHGTSPHPASAIGADSAAAPDGSRLVDSAPASRPEPGVWTAMRVYSAAMGRPVELQVLRAADPAARAPVLYLLNGADGGAVGDASTWQNSTDVTSFFAGRQINVVTVVGGAYSYYTDWLRPDPVLGVNEWATFLTRELPPVMDSALGASGRNAIAGLSMSATSVLSLAEHSHTLGPGGGPLYQAVGAYSGCAQTSTAPGVDYVRMVVRGRGGGDVQNMWGPIGGPDWIAHDPARNAENLRGTALFIASGSGLPGPHDSLADPDVHGDPGALANQIGGGVLEAAVDQCNHALAQELQAIRLPATFDFTATGTHSWGYWQDDLHKSWPMIAAATGTRAGR</sequence>
<dbReference type="Gene3D" id="3.40.50.1820">
    <property type="entry name" value="alpha/beta hydrolase"/>
    <property type="match status" value="1"/>
</dbReference>
<accession>A0A9X4RG89</accession>
<feature type="compositionally biased region" description="Low complexity" evidence="1">
    <location>
        <begin position="44"/>
        <end position="58"/>
    </location>
</feature>
<dbReference type="InterPro" id="IPR029058">
    <property type="entry name" value="AB_hydrolase_fold"/>
</dbReference>
<evidence type="ECO:0000256" key="2">
    <source>
        <dbReference type="SAM" id="SignalP"/>
    </source>
</evidence>
<dbReference type="InterPro" id="IPR000801">
    <property type="entry name" value="Esterase-like"/>
</dbReference>
<name>A0A9X4RG89_9ACTN</name>
<keyword evidence="2" id="KW-0732">Signal</keyword>
<dbReference type="Pfam" id="PF00756">
    <property type="entry name" value="Esterase"/>
    <property type="match status" value="1"/>
</dbReference>
<dbReference type="RefSeq" id="WP_332519273.1">
    <property type="nucleotide sequence ID" value="NZ_JANRHA010000002.1"/>
</dbReference>
<dbReference type="AlphaFoldDB" id="A0A9X4RG89"/>
<proteinExistence type="predicted"/>
<dbReference type="GO" id="GO:0016747">
    <property type="term" value="F:acyltransferase activity, transferring groups other than amino-acyl groups"/>
    <property type="evidence" value="ECO:0007669"/>
    <property type="project" value="TreeGrafter"/>
</dbReference>
<dbReference type="Proteomes" id="UP001152755">
    <property type="component" value="Unassembled WGS sequence"/>
</dbReference>
<keyword evidence="4" id="KW-1185">Reference proteome</keyword>
<dbReference type="EMBL" id="JANRHA010000002">
    <property type="protein sequence ID" value="MDG3013761.1"/>
    <property type="molecule type" value="Genomic_DNA"/>
</dbReference>
<protein>
    <submittedName>
        <fullName evidence="3">Esterase family protein</fullName>
    </submittedName>
</protein>
<evidence type="ECO:0000313" key="3">
    <source>
        <dbReference type="EMBL" id="MDG3013761.1"/>
    </source>
</evidence>
<feature type="signal peptide" evidence="2">
    <location>
        <begin position="1"/>
        <end position="33"/>
    </location>
</feature>
<feature type="region of interest" description="Disordered" evidence="1">
    <location>
        <begin position="35"/>
        <end position="68"/>
    </location>
</feature>
<comment type="caution">
    <text evidence="3">The sequence shown here is derived from an EMBL/GenBank/DDBJ whole genome shotgun (WGS) entry which is preliminary data.</text>
</comment>